<reference evidence="2 3" key="1">
    <citation type="submission" date="2018-08" db="EMBL/GenBank/DDBJ databases">
        <title>The reduced genetic potential of extracellular carbohydrate catabolism in Euzebyella marina RN62, a Flavobacteriia bacterium isolated from the hadal water.</title>
        <authorList>
            <person name="Xue C."/>
        </authorList>
    </citation>
    <scope>NUCLEOTIDE SEQUENCE [LARGE SCALE GENOMIC DNA]</scope>
    <source>
        <strain evidence="2 3">RN62</strain>
    </source>
</reference>
<dbReference type="InterPro" id="IPR025411">
    <property type="entry name" value="DUF4136"/>
</dbReference>
<feature type="domain" description="DUF4136" evidence="1">
    <location>
        <begin position="21"/>
        <end position="171"/>
    </location>
</feature>
<sequence length="174" mass="19953">MRRFVVIISILLLSACQAVKVYYDYDKETDFSNYTTYNYYPDIQTGLSQLDERRLFDAIDSELQLKGIRFSEDPDFLIDVKTRFFRPQQTSNVGVGVGGNGRNMGGGVSIGIPVGQPNEKREIRFDFVYSKKDLLFWDAVSESNFKENTGPEKREEIIRKVVAKVLSKYPPKAK</sequence>
<evidence type="ECO:0000313" key="2">
    <source>
        <dbReference type="EMBL" id="AYN69027.1"/>
    </source>
</evidence>
<dbReference type="Proteomes" id="UP000276309">
    <property type="component" value="Chromosome"/>
</dbReference>
<protein>
    <submittedName>
        <fullName evidence="2">DUF4136 domain-containing protein</fullName>
    </submittedName>
</protein>
<dbReference type="OrthoDB" id="1430233at2"/>
<dbReference type="Pfam" id="PF13590">
    <property type="entry name" value="DUF4136"/>
    <property type="match status" value="1"/>
</dbReference>
<organism evidence="2 3">
    <name type="scientific">Euzebyella marina</name>
    <dbReference type="NCBI Taxonomy" id="1761453"/>
    <lineage>
        <taxon>Bacteria</taxon>
        <taxon>Pseudomonadati</taxon>
        <taxon>Bacteroidota</taxon>
        <taxon>Flavobacteriia</taxon>
        <taxon>Flavobacteriales</taxon>
        <taxon>Flavobacteriaceae</taxon>
        <taxon>Euzebyella</taxon>
    </lineage>
</organism>
<gene>
    <name evidence="2" type="ORF">D1013_17380</name>
</gene>
<keyword evidence="3" id="KW-1185">Reference proteome</keyword>
<dbReference type="RefSeq" id="WP_121850034.1">
    <property type="nucleotide sequence ID" value="NZ_CP032050.1"/>
</dbReference>
<dbReference type="PROSITE" id="PS51257">
    <property type="entry name" value="PROKAR_LIPOPROTEIN"/>
    <property type="match status" value="1"/>
</dbReference>
<dbReference type="AlphaFoldDB" id="A0A3G2L9V2"/>
<proteinExistence type="predicted"/>
<accession>A0A3G2L9V2</accession>
<evidence type="ECO:0000313" key="3">
    <source>
        <dbReference type="Proteomes" id="UP000276309"/>
    </source>
</evidence>
<name>A0A3G2L9V2_9FLAO</name>
<dbReference type="KEGG" id="emar:D1013_17380"/>
<evidence type="ECO:0000259" key="1">
    <source>
        <dbReference type="Pfam" id="PF13590"/>
    </source>
</evidence>
<dbReference type="EMBL" id="CP032050">
    <property type="protein sequence ID" value="AYN69027.1"/>
    <property type="molecule type" value="Genomic_DNA"/>
</dbReference>
<dbReference type="Gene3D" id="3.30.160.670">
    <property type="match status" value="1"/>
</dbReference>